<proteinExistence type="predicted"/>
<gene>
    <name evidence="3" type="ORF">D0Y65_007040</name>
    <name evidence="2" type="ORF">glysoja_025885</name>
</gene>
<evidence type="ECO:0000313" key="2">
    <source>
        <dbReference type="EMBL" id="KHN30394.1"/>
    </source>
</evidence>
<dbReference type="AlphaFoldDB" id="A0A0B2RDE4"/>
<dbReference type="Proteomes" id="UP000053555">
    <property type="component" value="Unassembled WGS sequence"/>
</dbReference>
<keyword evidence="4" id="KW-1185">Reference proteome</keyword>
<dbReference type="PANTHER" id="PTHR38223:SF1">
    <property type="match status" value="1"/>
</dbReference>
<dbReference type="Gramene" id="XM_028369439.1">
    <property type="protein sequence ID" value="XP_028225240.1"/>
    <property type="gene ID" value="LOC114406670"/>
</dbReference>
<feature type="region of interest" description="Disordered" evidence="1">
    <location>
        <begin position="1"/>
        <end position="62"/>
    </location>
</feature>
<feature type="compositionally biased region" description="Polar residues" evidence="1">
    <location>
        <begin position="21"/>
        <end position="61"/>
    </location>
</feature>
<protein>
    <submittedName>
        <fullName evidence="2">Uncharacterized protein</fullName>
    </submittedName>
</protein>
<evidence type="ECO:0000313" key="4">
    <source>
        <dbReference type="Proteomes" id="UP000289340"/>
    </source>
</evidence>
<reference evidence="2" key="1">
    <citation type="submission" date="2014-07" db="EMBL/GenBank/DDBJ databases">
        <title>Identification of a novel salt tolerance gene in wild soybean by whole-genome sequencing.</title>
        <authorList>
            <person name="Lam H.-M."/>
            <person name="Qi X."/>
            <person name="Li M.-W."/>
            <person name="Liu X."/>
            <person name="Xie M."/>
            <person name="Ni M."/>
            <person name="Xu X."/>
        </authorList>
    </citation>
    <scope>NUCLEOTIDE SEQUENCE [LARGE SCALE GENOMIC DNA]</scope>
    <source>
        <tissue evidence="2">Root</tissue>
    </source>
</reference>
<name>A0A0B2RDE4_GLYSO</name>
<dbReference type="EMBL" id="KN651818">
    <property type="protein sequence ID" value="KHN30394.1"/>
    <property type="molecule type" value="Genomic_DNA"/>
</dbReference>
<accession>A0A0B2RDE4</accession>
<dbReference type="EMBL" id="QZWG01000003">
    <property type="protein sequence ID" value="RZC20452.1"/>
    <property type="molecule type" value="Genomic_DNA"/>
</dbReference>
<dbReference type="PANTHER" id="PTHR38223">
    <property type="match status" value="1"/>
</dbReference>
<organism evidence="2">
    <name type="scientific">Glycine soja</name>
    <name type="common">Wild soybean</name>
    <dbReference type="NCBI Taxonomy" id="3848"/>
    <lineage>
        <taxon>Eukaryota</taxon>
        <taxon>Viridiplantae</taxon>
        <taxon>Streptophyta</taxon>
        <taxon>Embryophyta</taxon>
        <taxon>Tracheophyta</taxon>
        <taxon>Spermatophyta</taxon>
        <taxon>Magnoliopsida</taxon>
        <taxon>eudicotyledons</taxon>
        <taxon>Gunneridae</taxon>
        <taxon>Pentapetalae</taxon>
        <taxon>rosids</taxon>
        <taxon>fabids</taxon>
        <taxon>Fabales</taxon>
        <taxon>Fabaceae</taxon>
        <taxon>Papilionoideae</taxon>
        <taxon>50 kb inversion clade</taxon>
        <taxon>NPAAA clade</taxon>
        <taxon>indigoferoid/millettioid clade</taxon>
        <taxon>Phaseoleae</taxon>
        <taxon>Glycine</taxon>
        <taxon>Glycine subgen. Soja</taxon>
    </lineage>
</organism>
<reference evidence="3 4" key="2">
    <citation type="submission" date="2018-09" db="EMBL/GenBank/DDBJ databases">
        <title>A high-quality reference genome of wild soybean provides a powerful tool to mine soybean genomes.</title>
        <authorList>
            <person name="Xie M."/>
            <person name="Chung C.Y.L."/>
            <person name="Li M.-W."/>
            <person name="Wong F.-L."/>
            <person name="Chan T.-F."/>
            <person name="Lam H.-M."/>
        </authorList>
    </citation>
    <scope>NUCLEOTIDE SEQUENCE [LARGE SCALE GENOMIC DNA]</scope>
    <source>
        <strain evidence="4">cv. W05</strain>
        <tissue evidence="3">Hypocotyl of etiolated seedlings</tissue>
    </source>
</reference>
<sequence length="104" mass="11614">MAGLQQYNFFPTDLLYPRPQPQQASPKPTMLPLQTPNVQDHTQHQQPPRTNATPSTSSAVVYSQKGHSIAAVDDNNKVSKFSSDPLSWLLWMPEDEDENCSDSS</sequence>
<evidence type="ECO:0000313" key="3">
    <source>
        <dbReference type="EMBL" id="RZC20452.1"/>
    </source>
</evidence>
<evidence type="ECO:0000256" key="1">
    <source>
        <dbReference type="SAM" id="MobiDB-lite"/>
    </source>
</evidence>
<dbReference type="Proteomes" id="UP000289340">
    <property type="component" value="Chromosome 3"/>
</dbReference>